<keyword evidence="1" id="KW-0472">Membrane</keyword>
<name>A0A1G6XW92_9PROT</name>
<dbReference type="EMBL" id="FNAK01000003">
    <property type="protein sequence ID" value="SDD82251.1"/>
    <property type="molecule type" value="Genomic_DNA"/>
</dbReference>
<dbReference type="AlphaFoldDB" id="A0A1G6XW92"/>
<organism evidence="2 3">
    <name type="scientific">Kordiimonas lacus</name>
    <dbReference type="NCBI Taxonomy" id="637679"/>
    <lineage>
        <taxon>Bacteria</taxon>
        <taxon>Pseudomonadati</taxon>
        <taxon>Pseudomonadota</taxon>
        <taxon>Alphaproteobacteria</taxon>
        <taxon>Kordiimonadales</taxon>
        <taxon>Kordiimonadaceae</taxon>
        <taxon>Kordiimonas</taxon>
    </lineage>
</organism>
<dbReference type="RefSeq" id="WP_068301891.1">
    <property type="nucleotide sequence ID" value="NZ_DAIOMO010000002.1"/>
</dbReference>
<reference evidence="2 3" key="1">
    <citation type="submission" date="2016-10" db="EMBL/GenBank/DDBJ databases">
        <authorList>
            <person name="de Groot N.N."/>
        </authorList>
    </citation>
    <scope>NUCLEOTIDE SEQUENCE [LARGE SCALE GENOMIC DNA]</scope>
    <source>
        <strain evidence="2 3">CGMCC 1.9109</strain>
    </source>
</reference>
<gene>
    <name evidence="2" type="ORF">SAMN04488071_1388</name>
</gene>
<accession>A0A1G6XW92</accession>
<keyword evidence="1" id="KW-0812">Transmembrane</keyword>
<dbReference type="OrthoDB" id="8479024at2"/>
<evidence type="ECO:0000313" key="2">
    <source>
        <dbReference type="EMBL" id="SDD82251.1"/>
    </source>
</evidence>
<evidence type="ECO:0000313" key="3">
    <source>
        <dbReference type="Proteomes" id="UP000183685"/>
    </source>
</evidence>
<keyword evidence="3" id="KW-1185">Reference proteome</keyword>
<feature type="transmembrane region" description="Helical" evidence="1">
    <location>
        <begin position="7"/>
        <end position="27"/>
    </location>
</feature>
<sequence length="175" mass="19165">MLEKFRSLAIGLCLFVIVIGLAVYFMVQIGGGDSLFGDESGTLETVEFETLPFDGDETGYLLCPGTLCKAATTNGPAARFEVDAGTLRLALADYVDNMPTIRTYSFDPVNNQFDFLERLPGESIPAVLTVRILDIDGYSSSLVIYSRKPIGDSKPGEHEKRVTRWLTILTSRLAS</sequence>
<dbReference type="Proteomes" id="UP000183685">
    <property type="component" value="Unassembled WGS sequence"/>
</dbReference>
<evidence type="ECO:0000256" key="1">
    <source>
        <dbReference type="SAM" id="Phobius"/>
    </source>
</evidence>
<keyword evidence="1" id="KW-1133">Transmembrane helix</keyword>
<dbReference type="STRING" id="637679.GCA_001550055_01069"/>
<protein>
    <submittedName>
        <fullName evidence="2">Uncharacterized protein</fullName>
    </submittedName>
</protein>
<proteinExistence type="predicted"/>